<evidence type="ECO:0000256" key="3">
    <source>
        <dbReference type="ARBA" id="ARBA00023002"/>
    </source>
</evidence>
<name>A0A290XFC7_9GAMM</name>
<sequence length="199" mass="21587">MSNAFLDAATRRRTQYSLASELPIPQADVTALIKEAVRQSPSSFNSQSSRALILFGAESRKFWDLVKDALRPLVPADGFGATEAKIDSFAAGAGTVLFYEDSAPIRALQEQFPLYADNFPVWSEHSTGIAQYAVWTALAEAGIGASLQHYNPLVDAAAAAEWDIPSSWTLRAQMPFGAHAGPIGEKTFIDDALRFRVHG</sequence>
<reference evidence="6" key="1">
    <citation type="submission" date="2017-09" db="EMBL/GenBank/DDBJ databases">
        <title>Luteimonas liuhanmingii sp.nov., isolated from the intestinal contents of Tibetan Plateau Pika in Yushu, Qinghai Province, China.</title>
        <authorList>
            <person name="Gui Z."/>
        </authorList>
    </citation>
    <scope>NUCLEOTIDE SEQUENCE [LARGE SCALE GENOMIC DNA]</scope>
    <source>
        <strain evidence="6">100111</strain>
    </source>
</reference>
<evidence type="ECO:0000313" key="6">
    <source>
        <dbReference type="Proteomes" id="UP000218968"/>
    </source>
</evidence>
<keyword evidence="3" id="KW-0560">Oxidoreductase</keyword>
<organism evidence="5 6">
    <name type="scientific">Luteimonas chenhongjianii</name>
    <dbReference type="NCBI Taxonomy" id="2006110"/>
    <lineage>
        <taxon>Bacteria</taxon>
        <taxon>Pseudomonadati</taxon>
        <taxon>Pseudomonadota</taxon>
        <taxon>Gammaproteobacteria</taxon>
        <taxon>Lysobacterales</taxon>
        <taxon>Lysobacteraceae</taxon>
        <taxon>Luteimonas</taxon>
    </lineage>
</organism>
<dbReference type="EMBL" id="CP023406">
    <property type="protein sequence ID" value="ATD67827.1"/>
    <property type="molecule type" value="Genomic_DNA"/>
</dbReference>
<proteinExistence type="predicted"/>
<dbReference type="GO" id="GO:0016491">
    <property type="term" value="F:oxidoreductase activity"/>
    <property type="evidence" value="ECO:0007669"/>
    <property type="project" value="UniProtKB-KW"/>
</dbReference>
<dbReference type="InterPro" id="IPR029479">
    <property type="entry name" value="Nitroreductase"/>
</dbReference>
<dbReference type="GO" id="GO:0005737">
    <property type="term" value="C:cytoplasm"/>
    <property type="evidence" value="ECO:0007669"/>
    <property type="project" value="UniProtKB-SubCell"/>
</dbReference>
<evidence type="ECO:0000256" key="2">
    <source>
        <dbReference type="ARBA" id="ARBA00022490"/>
    </source>
</evidence>
<dbReference type="AlphaFoldDB" id="A0A290XFC7"/>
<dbReference type="Gene3D" id="3.40.109.10">
    <property type="entry name" value="NADH Oxidase"/>
    <property type="match status" value="1"/>
</dbReference>
<evidence type="ECO:0000256" key="1">
    <source>
        <dbReference type="ARBA" id="ARBA00004496"/>
    </source>
</evidence>
<dbReference type="CDD" id="cd02140">
    <property type="entry name" value="Frm2-like"/>
    <property type="match status" value="1"/>
</dbReference>
<keyword evidence="2" id="KW-0963">Cytoplasm</keyword>
<dbReference type="KEGG" id="lum:CNR27_10635"/>
<dbReference type="GO" id="GO:0034599">
    <property type="term" value="P:cellular response to oxidative stress"/>
    <property type="evidence" value="ECO:0007669"/>
    <property type="project" value="InterPro"/>
</dbReference>
<evidence type="ECO:0000259" key="4">
    <source>
        <dbReference type="Pfam" id="PF00881"/>
    </source>
</evidence>
<dbReference type="SUPFAM" id="SSF55469">
    <property type="entry name" value="FMN-dependent nitroreductase-like"/>
    <property type="match status" value="1"/>
</dbReference>
<accession>A0A290XFC7</accession>
<dbReference type="PANTHER" id="PTHR43035">
    <property type="entry name" value="FATTY ACID REPRESSION MUTANT PROTEIN 2-RELATED"/>
    <property type="match status" value="1"/>
</dbReference>
<dbReference type="FunFam" id="3.40.109.10:FF:000001">
    <property type="entry name" value="Nitroreductase family"/>
    <property type="match status" value="1"/>
</dbReference>
<dbReference type="OrthoDB" id="9810617at2"/>
<protein>
    <submittedName>
        <fullName evidence="5">Nitroreductase family protein</fullName>
    </submittedName>
</protein>
<dbReference type="Proteomes" id="UP000218968">
    <property type="component" value="Chromosome"/>
</dbReference>
<dbReference type="RefSeq" id="WP_096298622.1">
    <property type="nucleotide sequence ID" value="NZ_CP023406.1"/>
</dbReference>
<dbReference type="InterPro" id="IPR033877">
    <property type="entry name" value="Frm2/Hbn1"/>
</dbReference>
<dbReference type="InterPro" id="IPR000415">
    <property type="entry name" value="Nitroreductase-like"/>
</dbReference>
<gene>
    <name evidence="5" type="ORF">CNR27_10635</name>
</gene>
<evidence type="ECO:0000313" key="5">
    <source>
        <dbReference type="EMBL" id="ATD67827.1"/>
    </source>
</evidence>
<dbReference type="PANTHER" id="PTHR43035:SF1">
    <property type="entry name" value="FATTY ACID REPRESSION MUTANT PROTEIN 2-RELATED"/>
    <property type="match status" value="1"/>
</dbReference>
<keyword evidence="6" id="KW-1185">Reference proteome</keyword>
<feature type="domain" description="Nitroreductase" evidence="4">
    <location>
        <begin position="10"/>
        <end position="177"/>
    </location>
</feature>
<dbReference type="Pfam" id="PF00881">
    <property type="entry name" value="Nitroreductase"/>
    <property type="match status" value="1"/>
</dbReference>
<comment type="subcellular location">
    <subcellularLocation>
        <location evidence="1">Cytoplasm</location>
    </subcellularLocation>
</comment>